<dbReference type="CDD" id="cd05262">
    <property type="entry name" value="SDR_a7"/>
    <property type="match status" value="1"/>
</dbReference>
<dbReference type="PANTHER" id="PTHR48079">
    <property type="entry name" value="PROTEIN YEEZ"/>
    <property type="match status" value="1"/>
</dbReference>
<proteinExistence type="predicted"/>
<sequence length="292" mass="30867">MRVFVTGATGFVGSAVVRELRDAGHQVVGLARSDAAAAAEAHLGDLDDLHGLREGARATDGVIRLAYRNDLVFNGDLDSAGRADLRAIEAIGEALDGTGKPFVVPSGTLSVSPGGRATGEDEPDPASHRAPAENAALALARRGVRSSVVRLPPSVHGDGDTGFVPALIRIARDSGVAGYVDDGANRWPAVHNRDAANLLRLALEEAPAGARLHAVDDEGVPFREIADVIGIQLDVPVKSIPDDEKNAHFGFLSAFVSRDVPVSSELTRKLLDWRPTRPRLLQDLHVGHYFTG</sequence>
<dbReference type="InterPro" id="IPR051783">
    <property type="entry name" value="NAD(P)-dependent_oxidoreduct"/>
</dbReference>
<dbReference type="Proteomes" id="UP001501710">
    <property type="component" value="Unassembled WGS sequence"/>
</dbReference>
<organism evidence="3 4">
    <name type="scientific">Actinomadura meridiana</name>
    <dbReference type="NCBI Taxonomy" id="559626"/>
    <lineage>
        <taxon>Bacteria</taxon>
        <taxon>Bacillati</taxon>
        <taxon>Actinomycetota</taxon>
        <taxon>Actinomycetes</taxon>
        <taxon>Streptosporangiales</taxon>
        <taxon>Thermomonosporaceae</taxon>
        <taxon>Actinomadura</taxon>
    </lineage>
</organism>
<evidence type="ECO:0000313" key="3">
    <source>
        <dbReference type="EMBL" id="GAA4238806.1"/>
    </source>
</evidence>
<dbReference type="EMBL" id="BAABAS010000020">
    <property type="protein sequence ID" value="GAA4238806.1"/>
    <property type="molecule type" value="Genomic_DNA"/>
</dbReference>
<evidence type="ECO:0000259" key="2">
    <source>
        <dbReference type="Pfam" id="PF01370"/>
    </source>
</evidence>
<dbReference type="Pfam" id="PF01370">
    <property type="entry name" value="Epimerase"/>
    <property type="match status" value="1"/>
</dbReference>
<dbReference type="RefSeq" id="WP_344902439.1">
    <property type="nucleotide sequence ID" value="NZ_BAABAS010000020.1"/>
</dbReference>
<dbReference type="InterPro" id="IPR001509">
    <property type="entry name" value="Epimerase_deHydtase"/>
</dbReference>
<evidence type="ECO:0000313" key="4">
    <source>
        <dbReference type="Proteomes" id="UP001501710"/>
    </source>
</evidence>
<dbReference type="PANTHER" id="PTHR48079:SF6">
    <property type="entry name" value="NAD(P)-BINDING DOMAIN-CONTAINING PROTEIN-RELATED"/>
    <property type="match status" value="1"/>
</dbReference>
<gene>
    <name evidence="3" type="ORF">GCM10022254_56300</name>
</gene>
<keyword evidence="4" id="KW-1185">Reference proteome</keyword>
<accession>A0ABP8CFZ0</accession>
<comment type="caution">
    <text evidence="3">The sequence shown here is derived from an EMBL/GenBank/DDBJ whole genome shotgun (WGS) entry which is preliminary data.</text>
</comment>
<name>A0ABP8CFZ0_9ACTN</name>
<feature type="domain" description="NAD-dependent epimerase/dehydratase" evidence="2">
    <location>
        <begin position="3"/>
        <end position="207"/>
    </location>
</feature>
<dbReference type="Gene3D" id="3.40.50.720">
    <property type="entry name" value="NAD(P)-binding Rossmann-like Domain"/>
    <property type="match status" value="1"/>
</dbReference>
<feature type="region of interest" description="Disordered" evidence="1">
    <location>
        <begin position="109"/>
        <end position="128"/>
    </location>
</feature>
<evidence type="ECO:0000256" key="1">
    <source>
        <dbReference type="SAM" id="MobiDB-lite"/>
    </source>
</evidence>
<dbReference type="InterPro" id="IPR036291">
    <property type="entry name" value="NAD(P)-bd_dom_sf"/>
</dbReference>
<protein>
    <submittedName>
        <fullName evidence="3">SDR family oxidoreductase</fullName>
    </submittedName>
</protein>
<reference evidence="4" key="1">
    <citation type="journal article" date="2019" name="Int. J. Syst. Evol. Microbiol.">
        <title>The Global Catalogue of Microorganisms (GCM) 10K type strain sequencing project: providing services to taxonomists for standard genome sequencing and annotation.</title>
        <authorList>
            <consortium name="The Broad Institute Genomics Platform"/>
            <consortium name="The Broad Institute Genome Sequencing Center for Infectious Disease"/>
            <person name="Wu L."/>
            <person name="Ma J."/>
        </authorList>
    </citation>
    <scope>NUCLEOTIDE SEQUENCE [LARGE SCALE GENOMIC DNA]</scope>
    <source>
        <strain evidence="4">JCM 17440</strain>
    </source>
</reference>
<dbReference type="SUPFAM" id="SSF51735">
    <property type="entry name" value="NAD(P)-binding Rossmann-fold domains"/>
    <property type="match status" value="1"/>
</dbReference>